<feature type="non-terminal residue" evidence="1">
    <location>
        <position position="162"/>
    </location>
</feature>
<dbReference type="EMBL" id="MU864923">
    <property type="protein sequence ID" value="KAK4181958.1"/>
    <property type="molecule type" value="Genomic_DNA"/>
</dbReference>
<evidence type="ECO:0000313" key="2">
    <source>
        <dbReference type="Proteomes" id="UP001302126"/>
    </source>
</evidence>
<comment type="caution">
    <text evidence="1">The sequence shown here is derived from an EMBL/GenBank/DDBJ whole genome shotgun (WGS) entry which is preliminary data.</text>
</comment>
<accession>A0AAN7AC99</accession>
<name>A0AAN7AC99_9PEZI</name>
<proteinExistence type="predicted"/>
<reference evidence="1" key="1">
    <citation type="journal article" date="2023" name="Mol. Phylogenet. Evol.">
        <title>Genome-scale phylogeny and comparative genomics of the fungal order Sordariales.</title>
        <authorList>
            <person name="Hensen N."/>
            <person name="Bonometti L."/>
            <person name="Westerberg I."/>
            <person name="Brannstrom I.O."/>
            <person name="Guillou S."/>
            <person name="Cros-Aarteil S."/>
            <person name="Calhoun S."/>
            <person name="Haridas S."/>
            <person name="Kuo A."/>
            <person name="Mondo S."/>
            <person name="Pangilinan J."/>
            <person name="Riley R."/>
            <person name="LaButti K."/>
            <person name="Andreopoulos B."/>
            <person name="Lipzen A."/>
            <person name="Chen C."/>
            <person name="Yan M."/>
            <person name="Daum C."/>
            <person name="Ng V."/>
            <person name="Clum A."/>
            <person name="Steindorff A."/>
            <person name="Ohm R.A."/>
            <person name="Martin F."/>
            <person name="Silar P."/>
            <person name="Natvig D.O."/>
            <person name="Lalanne C."/>
            <person name="Gautier V."/>
            <person name="Ament-Velasquez S.L."/>
            <person name="Kruys A."/>
            <person name="Hutchinson M.I."/>
            <person name="Powell A.J."/>
            <person name="Barry K."/>
            <person name="Miller A.N."/>
            <person name="Grigoriev I.V."/>
            <person name="Debuchy R."/>
            <person name="Gladieux P."/>
            <person name="Hiltunen Thoren M."/>
            <person name="Johannesson H."/>
        </authorList>
    </citation>
    <scope>NUCLEOTIDE SEQUENCE</scope>
    <source>
        <strain evidence="1">PSN309</strain>
    </source>
</reference>
<dbReference type="AlphaFoldDB" id="A0AAN7AC99"/>
<protein>
    <submittedName>
        <fullName evidence="1">Uncharacterized protein</fullName>
    </submittedName>
</protein>
<dbReference type="Proteomes" id="UP001302126">
    <property type="component" value="Unassembled WGS sequence"/>
</dbReference>
<gene>
    <name evidence="1" type="ORF">QBC35DRAFT_238779</name>
</gene>
<sequence length="162" mass="17890">MIGRDLLKKFDHTIEDRLGKGKGIAKKKVKLTQWATFTCYLKGEDYNGVPTLAKITKGGWVVEELEAGALLGQDFLKPYGGIINLETAEIDLTQIKLKVKGKIQPTSRACTRKVTTTKKVTLMPGQEAYVPVDYKPLPNDRCFRFEPGHAAGLEAVVDAKTP</sequence>
<organism evidence="1 2">
    <name type="scientific">Podospora australis</name>
    <dbReference type="NCBI Taxonomy" id="1536484"/>
    <lineage>
        <taxon>Eukaryota</taxon>
        <taxon>Fungi</taxon>
        <taxon>Dikarya</taxon>
        <taxon>Ascomycota</taxon>
        <taxon>Pezizomycotina</taxon>
        <taxon>Sordariomycetes</taxon>
        <taxon>Sordariomycetidae</taxon>
        <taxon>Sordariales</taxon>
        <taxon>Podosporaceae</taxon>
        <taxon>Podospora</taxon>
    </lineage>
</organism>
<reference evidence="1" key="2">
    <citation type="submission" date="2023-05" db="EMBL/GenBank/DDBJ databases">
        <authorList>
            <consortium name="Lawrence Berkeley National Laboratory"/>
            <person name="Steindorff A."/>
            <person name="Hensen N."/>
            <person name="Bonometti L."/>
            <person name="Westerberg I."/>
            <person name="Brannstrom I.O."/>
            <person name="Guillou S."/>
            <person name="Cros-Aarteil S."/>
            <person name="Calhoun S."/>
            <person name="Haridas S."/>
            <person name="Kuo A."/>
            <person name="Mondo S."/>
            <person name="Pangilinan J."/>
            <person name="Riley R."/>
            <person name="Labutti K."/>
            <person name="Andreopoulos B."/>
            <person name="Lipzen A."/>
            <person name="Chen C."/>
            <person name="Yanf M."/>
            <person name="Daum C."/>
            <person name="Ng V."/>
            <person name="Clum A."/>
            <person name="Ohm R."/>
            <person name="Martin F."/>
            <person name="Silar P."/>
            <person name="Natvig D."/>
            <person name="Lalanne C."/>
            <person name="Gautier V."/>
            <person name="Ament-Velasquez S.L."/>
            <person name="Kruys A."/>
            <person name="Hutchinson M.I."/>
            <person name="Powell A.J."/>
            <person name="Barry K."/>
            <person name="Miller A.N."/>
            <person name="Grigoriev I.V."/>
            <person name="Debuchy R."/>
            <person name="Gladieux P."/>
            <person name="Thoren M.H."/>
            <person name="Johannesson H."/>
        </authorList>
    </citation>
    <scope>NUCLEOTIDE SEQUENCE</scope>
    <source>
        <strain evidence="1">PSN309</strain>
    </source>
</reference>
<keyword evidence="2" id="KW-1185">Reference proteome</keyword>
<evidence type="ECO:0000313" key="1">
    <source>
        <dbReference type="EMBL" id="KAK4181958.1"/>
    </source>
</evidence>